<dbReference type="PROSITE" id="PS50033">
    <property type="entry name" value="UBX"/>
    <property type="match status" value="1"/>
</dbReference>
<name>A0A084R0S9_STAC4</name>
<evidence type="ECO:0000256" key="2">
    <source>
        <dbReference type="SAM" id="Phobius"/>
    </source>
</evidence>
<feature type="compositionally biased region" description="Low complexity" evidence="1">
    <location>
        <begin position="127"/>
        <end position="147"/>
    </location>
</feature>
<keyword evidence="2" id="KW-0812">Transmembrane</keyword>
<dbReference type="Pfam" id="PF23187">
    <property type="entry name" value="UBX7_N"/>
    <property type="match status" value="1"/>
</dbReference>
<dbReference type="PANTHER" id="PTHR46424:SF1">
    <property type="entry name" value="UBX DOMAIN-CONTAINING PROTEIN 4"/>
    <property type="match status" value="1"/>
</dbReference>
<dbReference type="InterPro" id="IPR029071">
    <property type="entry name" value="Ubiquitin-like_domsf"/>
</dbReference>
<reference evidence="4 5" key="1">
    <citation type="journal article" date="2014" name="BMC Genomics">
        <title>Comparative genome sequencing reveals chemotype-specific gene clusters in the toxigenic black mold Stachybotrys.</title>
        <authorList>
            <person name="Semeiks J."/>
            <person name="Borek D."/>
            <person name="Otwinowski Z."/>
            <person name="Grishin N.V."/>
        </authorList>
    </citation>
    <scope>NUCLEOTIDE SEQUENCE [LARGE SCALE GENOMIC DNA]</scope>
    <source>
        <strain evidence="4 5">IBT 40285</strain>
    </source>
</reference>
<dbReference type="CDD" id="cd01767">
    <property type="entry name" value="UBX"/>
    <property type="match status" value="1"/>
</dbReference>
<accession>A0A084R0S9</accession>
<gene>
    <name evidence="4" type="ORF">S40285_02423</name>
</gene>
<dbReference type="Proteomes" id="UP000028524">
    <property type="component" value="Unassembled WGS sequence"/>
</dbReference>
<feature type="compositionally biased region" description="Low complexity" evidence="1">
    <location>
        <begin position="405"/>
        <end position="418"/>
    </location>
</feature>
<feature type="transmembrane region" description="Helical" evidence="2">
    <location>
        <begin position="380"/>
        <end position="399"/>
    </location>
</feature>
<organism evidence="4 5">
    <name type="scientific">Stachybotrys chlorohalonatus (strain IBT 40285)</name>
    <dbReference type="NCBI Taxonomy" id="1283841"/>
    <lineage>
        <taxon>Eukaryota</taxon>
        <taxon>Fungi</taxon>
        <taxon>Dikarya</taxon>
        <taxon>Ascomycota</taxon>
        <taxon>Pezizomycotina</taxon>
        <taxon>Sordariomycetes</taxon>
        <taxon>Hypocreomycetidae</taxon>
        <taxon>Hypocreales</taxon>
        <taxon>Stachybotryaceae</taxon>
        <taxon>Stachybotrys</taxon>
    </lineage>
</organism>
<dbReference type="InParanoid" id="A0A084R0S9"/>
<feature type="compositionally biased region" description="Basic and acidic residues" evidence="1">
    <location>
        <begin position="183"/>
        <end position="198"/>
    </location>
</feature>
<evidence type="ECO:0000256" key="1">
    <source>
        <dbReference type="SAM" id="MobiDB-lite"/>
    </source>
</evidence>
<dbReference type="STRING" id="1283841.A0A084R0S9"/>
<feature type="region of interest" description="Disordered" evidence="1">
    <location>
        <begin position="237"/>
        <end position="257"/>
    </location>
</feature>
<feature type="compositionally biased region" description="Basic and acidic residues" evidence="1">
    <location>
        <begin position="237"/>
        <end position="253"/>
    </location>
</feature>
<evidence type="ECO:0000313" key="4">
    <source>
        <dbReference type="EMBL" id="KFA69814.1"/>
    </source>
</evidence>
<dbReference type="Gene3D" id="3.10.20.90">
    <property type="entry name" value="Phosphatidylinositol 3-kinase Catalytic Subunit, Chain A, domain 1"/>
    <property type="match status" value="1"/>
</dbReference>
<proteinExistence type="predicted"/>
<dbReference type="OMA" id="FEPNNTS"/>
<dbReference type="GO" id="GO:0005783">
    <property type="term" value="C:endoplasmic reticulum"/>
    <property type="evidence" value="ECO:0007669"/>
    <property type="project" value="TreeGrafter"/>
</dbReference>
<dbReference type="HOGENOM" id="CLU_035996_1_0_1"/>
<feature type="domain" description="UBX" evidence="3">
    <location>
        <begin position="278"/>
        <end position="359"/>
    </location>
</feature>
<dbReference type="EMBL" id="KL659358">
    <property type="protein sequence ID" value="KFA69814.1"/>
    <property type="molecule type" value="Genomic_DNA"/>
</dbReference>
<dbReference type="InterPro" id="IPR001012">
    <property type="entry name" value="UBX_dom"/>
</dbReference>
<dbReference type="PANTHER" id="PTHR46424">
    <property type="entry name" value="UBX DOMAIN-CONTAINING PROTEIN 4"/>
    <property type="match status" value="1"/>
</dbReference>
<keyword evidence="5" id="KW-1185">Reference proteome</keyword>
<dbReference type="Pfam" id="PF00789">
    <property type="entry name" value="UBX"/>
    <property type="match status" value="1"/>
</dbReference>
<dbReference type="AlphaFoldDB" id="A0A084R0S9"/>
<evidence type="ECO:0000313" key="5">
    <source>
        <dbReference type="Proteomes" id="UP000028524"/>
    </source>
</evidence>
<keyword evidence="2" id="KW-0472">Membrane</keyword>
<keyword evidence="2" id="KW-1133">Transmembrane helix</keyword>
<evidence type="ECO:0000259" key="3">
    <source>
        <dbReference type="PROSITE" id="PS50033"/>
    </source>
</evidence>
<feature type="region of interest" description="Disordered" evidence="1">
    <location>
        <begin position="127"/>
        <end position="159"/>
    </location>
</feature>
<feature type="region of interest" description="Disordered" evidence="1">
    <location>
        <begin position="405"/>
        <end position="458"/>
    </location>
</feature>
<protein>
    <recommendedName>
        <fullName evidence="3">UBX domain-containing protein</fullName>
    </recommendedName>
</protein>
<dbReference type="FunCoup" id="A0A084R0S9">
    <property type="interactions" value="110"/>
</dbReference>
<dbReference type="SUPFAM" id="SSF54236">
    <property type="entry name" value="Ubiquitin-like"/>
    <property type="match status" value="1"/>
</dbReference>
<feature type="region of interest" description="Disordered" evidence="1">
    <location>
        <begin position="173"/>
        <end position="210"/>
    </location>
</feature>
<feature type="compositionally biased region" description="Polar residues" evidence="1">
    <location>
        <begin position="148"/>
        <end position="159"/>
    </location>
</feature>
<dbReference type="OrthoDB" id="2445133at2759"/>
<sequence>MFFQGALQEGISSAVSQQKPVLCFVTNGNDESEKWENEFLQDDTVSMNLIPHYKHVTDPPQLNELIKNAAVALRLTAGSEEAGYLAQIFPLPQTPTIVIMKNGELKEYIVPGISKDDFIRRVQKAFSTPAAQQQPPAQATASPAQPANPTVASDPGTSESVRRVLAERAERLAAMREQASRTAQEERAKAKEKAKAEAEAGANTDAARVHNQAELVKKKRHEEAEERRRILKRIEDDKAERRQRASQREKARAESQGVGSVASALVNAPESKLPSTTRIGSITAIQVRLFDGSTVRSRFPTTSSLKEVRKWVDESRVDGTQPYTFKHLLTPLPSRSIDATEEDKTLADLNLAPSSTLILTPVQGYTSAYESGSSNPVSKLFALILGLFTWLFGFFGLGANRRQQAASSDSASTSTSEQSQDRSRVRGFQNPTDQRRDHQLYNGNSLNFEPRPDEDEKQ</sequence>
<dbReference type="SMART" id="SM00166">
    <property type="entry name" value="UBX"/>
    <property type="match status" value="1"/>
</dbReference>
<dbReference type="GO" id="GO:0036503">
    <property type="term" value="P:ERAD pathway"/>
    <property type="evidence" value="ECO:0007669"/>
    <property type="project" value="TreeGrafter"/>
</dbReference>